<evidence type="ECO:0000256" key="2">
    <source>
        <dbReference type="ARBA" id="ARBA00022801"/>
    </source>
</evidence>
<keyword evidence="3" id="KW-0269">Exonuclease</keyword>
<evidence type="ECO:0000256" key="4">
    <source>
        <dbReference type="ARBA" id="ARBA00023125"/>
    </source>
</evidence>
<reference evidence="6" key="1">
    <citation type="journal article" date="2018" name="Genome Biol.">
        <title>SKESA: strategic k-mer extension for scrupulous assemblies.</title>
        <authorList>
            <person name="Souvorov A."/>
            <person name="Agarwala R."/>
            <person name="Lipman D.J."/>
        </authorList>
    </citation>
    <scope>NUCLEOTIDE SEQUENCE</scope>
    <source>
        <strain evidence="6">AZ00058701</strain>
    </source>
</reference>
<dbReference type="GO" id="GO:0017108">
    <property type="term" value="F:5'-flap endonuclease activity"/>
    <property type="evidence" value="ECO:0007669"/>
    <property type="project" value="InterPro"/>
</dbReference>
<dbReference type="SUPFAM" id="SSF47807">
    <property type="entry name" value="5' to 3' exonuclease, C-terminal subdomain"/>
    <property type="match status" value="1"/>
</dbReference>
<evidence type="ECO:0000313" key="7">
    <source>
        <dbReference type="Proteomes" id="UP000866496"/>
    </source>
</evidence>
<dbReference type="SMART" id="SM00475">
    <property type="entry name" value="53EXOc"/>
    <property type="match status" value="1"/>
</dbReference>
<dbReference type="SMART" id="SM00279">
    <property type="entry name" value="HhH2"/>
    <property type="match status" value="1"/>
</dbReference>
<dbReference type="Pfam" id="PF01367">
    <property type="entry name" value="5_3_exonuc"/>
    <property type="match status" value="1"/>
</dbReference>
<dbReference type="EMBL" id="DACWHX010000134">
    <property type="protein sequence ID" value="HAU1881856.1"/>
    <property type="molecule type" value="Genomic_DNA"/>
</dbReference>
<keyword evidence="1" id="KW-0540">Nuclease</keyword>
<gene>
    <name evidence="6" type="ORF">JBJ86_16590</name>
</gene>
<dbReference type="InterPro" id="IPR002421">
    <property type="entry name" value="5-3_exonuclease"/>
</dbReference>
<dbReference type="InterPro" id="IPR020046">
    <property type="entry name" value="5-3_exonucl_a-hlix_arch_N"/>
</dbReference>
<feature type="domain" description="5'-3' exonuclease" evidence="5">
    <location>
        <begin position="1"/>
        <end position="257"/>
    </location>
</feature>
<dbReference type="SUPFAM" id="SSF88723">
    <property type="entry name" value="PIN domain-like"/>
    <property type="match status" value="1"/>
</dbReference>
<proteinExistence type="predicted"/>
<dbReference type="GO" id="GO:0003677">
    <property type="term" value="F:DNA binding"/>
    <property type="evidence" value="ECO:0007669"/>
    <property type="project" value="UniProtKB-KW"/>
</dbReference>
<dbReference type="FunFam" id="3.40.50.1010:FF:000001">
    <property type="entry name" value="DNA polymerase I"/>
    <property type="match status" value="1"/>
</dbReference>
<protein>
    <submittedName>
        <fullName evidence="6">DNA polymerase I</fullName>
    </submittedName>
</protein>
<dbReference type="InterPro" id="IPR029060">
    <property type="entry name" value="PIN-like_dom_sf"/>
</dbReference>
<dbReference type="PANTHER" id="PTHR42646:SF2">
    <property type="entry name" value="5'-3' EXONUCLEASE FAMILY PROTEIN"/>
    <property type="match status" value="1"/>
</dbReference>
<dbReference type="FunFam" id="1.10.150.20:FF:000003">
    <property type="entry name" value="DNA polymerase I"/>
    <property type="match status" value="1"/>
</dbReference>
<dbReference type="GO" id="GO:0033567">
    <property type="term" value="P:DNA replication, Okazaki fragment processing"/>
    <property type="evidence" value="ECO:0007669"/>
    <property type="project" value="InterPro"/>
</dbReference>
<evidence type="ECO:0000256" key="3">
    <source>
        <dbReference type="ARBA" id="ARBA00022839"/>
    </source>
</evidence>
<feature type="non-terminal residue" evidence="6">
    <location>
        <position position="257"/>
    </location>
</feature>
<dbReference type="InterPro" id="IPR008918">
    <property type="entry name" value="HhH2"/>
</dbReference>
<evidence type="ECO:0000259" key="5">
    <source>
        <dbReference type="SMART" id="SM00475"/>
    </source>
</evidence>
<dbReference type="InterPro" id="IPR036279">
    <property type="entry name" value="5-3_exonuclease_C_sf"/>
</dbReference>
<dbReference type="InterPro" id="IPR038969">
    <property type="entry name" value="FEN"/>
</dbReference>
<dbReference type="Pfam" id="PF02739">
    <property type="entry name" value="5_3_exonuc_N"/>
    <property type="match status" value="1"/>
</dbReference>
<keyword evidence="2" id="KW-0378">Hydrolase</keyword>
<comment type="caution">
    <text evidence="6">The sequence shown here is derived from an EMBL/GenBank/DDBJ whole genome shotgun (WGS) entry which is preliminary data.</text>
</comment>
<sequence>MKPPLILIDGSSYFFRAFHALPPLTNSKGQPTGAIYGVANMVKKIIKDYQPEEIAVVFDAKGKTFRDEWYPEYKAHRPPMPQELSSQFQPLIQLLQAMGLPLLIIDGVEADDVIGTLAKQATEQGIPVVISTGDKDMAQLVNEHVSLINTMSNYSMDIDGVKAKFGVTPEQIIDYLTLIGDSVDNIPGVEKCGPKTAVKWLTEYQTLDNLLAHANEIGGKIGEYLRASIPHLPLSKKLVTIKTDLELPLNLNQLMPK</sequence>
<evidence type="ECO:0000256" key="1">
    <source>
        <dbReference type="ARBA" id="ARBA00022722"/>
    </source>
</evidence>
<dbReference type="Gene3D" id="1.10.150.20">
    <property type="entry name" value="5' to 3' exonuclease, C-terminal subdomain"/>
    <property type="match status" value="1"/>
</dbReference>
<dbReference type="CDD" id="cd09859">
    <property type="entry name" value="PIN_53EXO"/>
    <property type="match status" value="1"/>
</dbReference>
<keyword evidence="4" id="KW-0238">DNA-binding</keyword>
<name>A0AAN5PJX6_LEGPN</name>
<reference evidence="6" key="2">
    <citation type="submission" date="2019-10" db="EMBL/GenBank/DDBJ databases">
        <authorList>
            <consortium name="NCBI Pathogen Detection Project"/>
        </authorList>
    </citation>
    <scope>NUCLEOTIDE SEQUENCE</scope>
    <source>
        <strain evidence="6">AZ00058701</strain>
    </source>
</reference>
<dbReference type="GO" id="GO:0008409">
    <property type="term" value="F:5'-3' exonuclease activity"/>
    <property type="evidence" value="ECO:0007669"/>
    <property type="project" value="InterPro"/>
</dbReference>
<evidence type="ECO:0000313" key="6">
    <source>
        <dbReference type="EMBL" id="HAU1881856.1"/>
    </source>
</evidence>
<dbReference type="Gene3D" id="3.40.50.1010">
    <property type="entry name" value="5'-nuclease"/>
    <property type="match status" value="1"/>
</dbReference>
<accession>A0AAN5PJX6</accession>
<dbReference type="CDD" id="cd09898">
    <property type="entry name" value="H3TH_53EXO"/>
    <property type="match status" value="1"/>
</dbReference>
<dbReference type="AlphaFoldDB" id="A0AAN5PJX6"/>
<dbReference type="PANTHER" id="PTHR42646">
    <property type="entry name" value="FLAP ENDONUCLEASE XNI"/>
    <property type="match status" value="1"/>
</dbReference>
<dbReference type="InterPro" id="IPR020045">
    <property type="entry name" value="DNA_polI_H3TH"/>
</dbReference>
<organism evidence="6 7">
    <name type="scientific">Legionella pneumophila</name>
    <dbReference type="NCBI Taxonomy" id="446"/>
    <lineage>
        <taxon>Bacteria</taxon>
        <taxon>Pseudomonadati</taxon>
        <taxon>Pseudomonadota</taxon>
        <taxon>Gammaproteobacteria</taxon>
        <taxon>Legionellales</taxon>
        <taxon>Legionellaceae</taxon>
        <taxon>Legionella</taxon>
    </lineage>
</organism>
<dbReference type="Proteomes" id="UP000866496">
    <property type="component" value="Unassembled WGS sequence"/>
</dbReference>